<name>A0A4S3KT25_9GAMM</name>
<sequence>MSKNVDTIQVGSVRRRIKQSCVVRIEGKLIGVISRTSEITPIMRQHAITEESVGRVLAGMRRGDSFYCNGLVELMGTEFAETRLLHQQAHPSVQAVA</sequence>
<accession>A0A4S3KT25</accession>
<organism evidence="1 2">
    <name type="scientific">Metallibacterium scheffleri</name>
    <dbReference type="NCBI Taxonomy" id="993689"/>
    <lineage>
        <taxon>Bacteria</taxon>
        <taxon>Pseudomonadati</taxon>
        <taxon>Pseudomonadota</taxon>
        <taxon>Gammaproteobacteria</taxon>
        <taxon>Lysobacterales</taxon>
        <taxon>Rhodanobacteraceae</taxon>
        <taxon>Metallibacterium</taxon>
    </lineage>
</organism>
<dbReference type="EMBL" id="MWQO01000008">
    <property type="protein sequence ID" value="THD11648.1"/>
    <property type="molecule type" value="Genomic_DNA"/>
</dbReference>
<dbReference type="AlphaFoldDB" id="A0A4S3KT25"/>
<protein>
    <submittedName>
        <fullName evidence="1">Uncharacterized protein</fullName>
    </submittedName>
</protein>
<proteinExistence type="predicted"/>
<evidence type="ECO:0000313" key="1">
    <source>
        <dbReference type="EMBL" id="THD11648.1"/>
    </source>
</evidence>
<evidence type="ECO:0000313" key="2">
    <source>
        <dbReference type="Proteomes" id="UP000307749"/>
    </source>
</evidence>
<gene>
    <name evidence="1" type="ORF">B1806_02630</name>
</gene>
<keyword evidence="2" id="KW-1185">Reference proteome</keyword>
<dbReference type="STRING" id="993689.GCA_002077135_00326"/>
<reference evidence="1 2" key="1">
    <citation type="submission" date="2017-02" db="EMBL/GenBank/DDBJ databases">
        <title>Whole genome sequencing of Metallibacterium scheffleri DSM 24874 (T).</title>
        <authorList>
            <person name="Kumar S."/>
            <person name="Patil P."/>
            <person name="Patil P.B."/>
        </authorList>
    </citation>
    <scope>NUCLEOTIDE SEQUENCE [LARGE SCALE GENOMIC DNA]</scope>
    <source>
        <strain evidence="1 2">DSM 24874</strain>
    </source>
</reference>
<dbReference type="RefSeq" id="WP_081130359.1">
    <property type="nucleotide sequence ID" value="NZ_LDOS01000005.1"/>
</dbReference>
<comment type="caution">
    <text evidence="1">The sequence shown here is derived from an EMBL/GenBank/DDBJ whole genome shotgun (WGS) entry which is preliminary data.</text>
</comment>
<dbReference type="Proteomes" id="UP000307749">
    <property type="component" value="Unassembled WGS sequence"/>
</dbReference>